<dbReference type="AlphaFoldDB" id="A0AAE1J9C9"/>
<sequence>MGKQQLSLILMRQFKVAVKKMRLLLALYRRVYSSVVRRRRTSLKLSQRWRSFSNGGARAFQYDSESSTIRGRRRRSYYDGWDEDDGEDDIDQRAETFIANFRHQLSLERQMELRCCSSSSGFEDDYYRPVD</sequence>
<dbReference type="InterPro" id="IPR008480">
    <property type="entry name" value="DUF761_pln"/>
</dbReference>
<keyword evidence="2" id="KW-1185">Reference proteome</keyword>
<evidence type="ECO:0000313" key="2">
    <source>
        <dbReference type="Proteomes" id="UP001293593"/>
    </source>
</evidence>
<accession>A0AAE1J9C9</accession>
<proteinExistence type="predicted"/>
<evidence type="ECO:0000313" key="1">
    <source>
        <dbReference type="EMBL" id="KAK4266292.1"/>
    </source>
</evidence>
<comment type="caution">
    <text evidence="1">The sequence shown here is derived from an EMBL/GenBank/DDBJ whole genome shotgun (WGS) entry which is preliminary data.</text>
</comment>
<gene>
    <name evidence="1" type="ORF">QN277_027237</name>
</gene>
<protein>
    <recommendedName>
        <fullName evidence="3">Cotton fiber protein</fullName>
    </recommendedName>
</protein>
<name>A0AAE1J9C9_9FABA</name>
<dbReference type="EMBL" id="JAWXYG010000008">
    <property type="protein sequence ID" value="KAK4266292.1"/>
    <property type="molecule type" value="Genomic_DNA"/>
</dbReference>
<dbReference type="Proteomes" id="UP001293593">
    <property type="component" value="Unassembled WGS sequence"/>
</dbReference>
<organism evidence="1 2">
    <name type="scientific">Acacia crassicarpa</name>
    <name type="common">northern wattle</name>
    <dbReference type="NCBI Taxonomy" id="499986"/>
    <lineage>
        <taxon>Eukaryota</taxon>
        <taxon>Viridiplantae</taxon>
        <taxon>Streptophyta</taxon>
        <taxon>Embryophyta</taxon>
        <taxon>Tracheophyta</taxon>
        <taxon>Spermatophyta</taxon>
        <taxon>Magnoliopsida</taxon>
        <taxon>eudicotyledons</taxon>
        <taxon>Gunneridae</taxon>
        <taxon>Pentapetalae</taxon>
        <taxon>rosids</taxon>
        <taxon>fabids</taxon>
        <taxon>Fabales</taxon>
        <taxon>Fabaceae</taxon>
        <taxon>Caesalpinioideae</taxon>
        <taxon>mimosoid clade</taxon>
        <taxon>Acacieae</taxon>
        <taxon>Acacia</taxon>
    </lineage>
</organism>
<reference evidence="1" key="1">
    <citation type="submission" date="2023-10" db="EMBL/GenBank/DDBJ databases">
        <title>Chromosome-level genome of the transformable northern wattle, Acacia crassicarpa.</title>
        <authorList>
            <person name="Massaro I."/>
            <person name="Sinha N.R."/>
            <person name="Poethig S."/>
            <person name="Leichty A.R."/>
        </authorList>
    </citation>
    <scope>NUCLEOTIDE SEQUENCE</scope>
    <source>
        <strain evidence="1">Acra3RX</strain>
        <tissue evidence="1">Leaf</tissue>
    </source>
</reference>
<dbReference type="Pfam" id="PF05553">
    <property type="entry name" value="DUF761"/>
    <property type="match status" value="1"/>
</dbReference>
<evidence type="ECO:0008006" key="3">
    <source>
        <dbReference type="Google" id="ProtNLM"/>
    </source>
</evidence>